<dbReference type="InterPro" id="IPR036259">
    <property type="entry name" value="MFS_trans_sf"/>
</dbReference>
<evidence type="ECO:0000313" key="7">
    <source>
        <dbReference type="Proteomes" id="UP001196413"/>
    </source>
</evidence>
<comment type="caution">
    <text evidence="6">The sequence shown here is derived from an EMBL/GenBank/DDBJ whole genome shotgun (WGS) entry which is preliminary data.</text>
</comment>
<evidence type="ECO:0000256" key="2">
    <source>
        <dbReference type="ARBA" id="ARBA00022692"/>
    </source>
</evidence>
<organism evidence="6 7">
    <name type="scientific">Parelaphostrongylus tenuis</name>
    <name type="common">Meningeal worm</name>
    <dbReference type="NCBI Taxonomy" id="148309"/>
    <lineage>
        <taxon>Eukaryota</taxon>
        <taxon>Metazoa</taxon>
        <taxon>Ecdysozoa</taxon>
        <taxon>Nematoda</taxon>
        <taxon>Chromadorea</taxon>
        <taxon>Rhabditida</taxon>
        <taxon>Rhabditina</taxon>
        <taxon>Rhabditomorpha</taxon>
        <taxon>Strongyloidea</taxon>
        <taxon>Metastrongylidae</taxon>
        <taxon>Parelaphostrongylus</taxon>
    </lineage>
</organism>
<feature type="transmembrane region" description="Helical" evidence="5">
    <location>
        <begin position="274"/>
        <end position="297"/>
    </location>
</feature>
<feature type="transmembrane region" description="Helical" evidence="5">
    <location>
        <begin position="163"/>
        <end position="184"/>
    </location>
</feature>
<dbReference type="EMBL" id="JAHQIW010001998">
    <property type="protein sequence ID" value="KAJ1354213.1"/>
    <property type="molecule type" value="Genomic_DNA"/>
</dbReference>
<sequence>MPLIIGRVIAFISCCLYLSVELLTDGRRYLMMFCYILLGIATSSSSILRSYIAAVSATGDRARAYSVFVIANMFSILVGPICQLMFSSIRYPGFVLIEGFLKFHIFSAPIWIATLTNFVSVAIIHYGLKDVDSMNVTNEMGNLFDLENVKALMKRVLSMDLNWPLILLCWLERMLTSLNIASLYAVFSPFFQWVLIGVGVLATIVSVAFIVFRFGNLISPRCTFLIAVSLAIAMYAVSYPYEFISHKMQPYNKTIGSGCDTRQYTWCDTAYGTLWPIFVIPVVTWLGTGVSLAAISLDTTYSKVLGKIDQNIMQGAMVVADDASQILGPVYAASLFTSKGLENAVDCK</sequence>
<feature type="transmembrane region" description="Helical" evidence="5">
    <location>
        <begin position="224"/>
        <end position="241"/>
    </location>
</feature>
<evidence type="ECO:0000313" key="6">
    <source>
        <dbReference type="EMBL" id="KAJ1354213.1"/>
    </source>
</evidence>
<keyword evidence="7" id="KW-1185">Reference proteome</keyword>
<reference evidence="6" key="1">
    <citation type="submission" date="2021-06" db="EMBL/GenBank/DDBJ databases">
        <title>Parelaphostrongylus tenuis whole genome reference sequence.</title>
        <authorList>
            <person name="Garwood T.J."/>
            <person name="Larsen P.A."/>
            <person name="Fountain-Jones N.M."/>
            <person name="Garbe J.R."/>
            <person name="Macchietto M.G."/>
            <person name="Kania S.A."/>
            <person name="Gerhold R.W."/>
            <person name="Richards J.E."/>
            <person name="Wolf T.M."/>
        </authorList>
    </citation>
    <scope>NUCLEOTIDE SEQUENCE</scope>
    <source>
        <strain evidence="6">MNPRO001-30</strain>
        <tissue evidence="6">Meninges</tissue>
    </source>
</reference>
<dbReference type="Proteomes" id="UP001196413">
    <property type="component" value="Unassembled WGS sequence"/>
</dbReference>
<feature type="transmembrane region" description="Helical" evidence="5">
    <location>
        <begin position="29"/>
        <end position="52"/>
    </location>
</feature>
<keyword evidence="2 5" id="KW-0812">Transmembrane</keyword>
<keyword evidence="3 5" id="KW-1133">Transmembrane helix</keyword>
<keyword evidence="4 5" id="KW-0472">Membrane</keyword>
<dbReference type="AlphaFoldDB" id="A0AAD5MDI2"/>
<gene>
    <name evidence="6" type="ORF">KIN20_011088</name>
</gene>
<name>A0AAD5MDI2_PARTN</name>
<protein>
    <submittedName>
        <fullName evidence="6">Uncharacterized protein</fullName>
    </submittedName>
</protein>
<dbReference type="PANTHER" id="PTHR23510:SF73">
    <property type="entry name" value="MFS DOMAIN-CONTAINING PROTEIN"/>
    <property type="match status" value="1"/>
</dbReference>
<feature type="transmembrane region" description="Helical" evidence="5">
    <location>
        <begin position="64"/>
        <end position="86"/>
    </location>
</feature>
<feature type="transmembrane region" description="Helical" evidence="5">
    <location>
        <begin position="106"/>
        <end position="128"/>
    </location>
</feature>
<feature type="transmembrane region" description="Helical" evidence="5">
    <location>
        <begin position="5"/>
        <end position="23"/>
    </location>
</feature>
<dbReference type="InterPro" id="IPR051068">
    <property type="entry name" value="MFS_Domain-Containing_Protein"/>
</dbReference>
<evidence type="ECO:0000256" key="4">
    <source>
        <dbReference type="ARBA" id="ARBA00023136"/>
    </source>
</evidence>
<evidence type="ECO:0000256" key="5">
    <source>
        <dbReference type="SAM" id="Phobius"/>
    </source>
</evidence>
<dbReference type="PANTHER" id="PTHR23510">
    <property type="entry name" value="INNER MEMBRANE TRANSPORT PROTEIN YAJR"/>
    <property type="match status" value="1"/>
</dbReference>
<feature type="transmembrane region" description="Helical" evidence="5">
    <location>
        <begin position="190"/>
        <end position="212"/>
    </location>
</feature>
<dbReference type="Gene3D" id="1.20.1250.20">
    <property type="entry name" value="MFS general substrate transporter like domains"/>
    <property type="match status" value="1"/>
</dbReference>
<evidence type="ECO:0000256" key="3">
    <source>
        <dbReference type="ARBA" id="ARBA00022989"/>
    </source>
</evidence>
<evidence type="ECO:0000256" key="1">
    <source>
        <dbReference type="ARBA" id="ARBA00004141"/>
    </source>
</evidence>
<dbReference type="SUPFAM" id="SSF103473">
    <property type="entry name" value="MFS general substrate transporter"/>
    <property type="match status" value="1"/>
</dbReference>
<comment type="subcellular location">
    <subcellularLocation>
        <location evidence="1">Membrane</location>
        <topology evidence="1">Multi-pass membrane protein</topology>
    </subcellularLocation>
</comment>
<accession>A0AAD5MDI2</accession>
<dbReference type="GO" id="GO:0005765">
    <property type="term" value="C:lysosomal membrane"/>
    <property type="evidence" value="ECO:0007669"/>
    <property type="project" value="TreeGrafter"/>
</dbReference>
<proteinExistence type="predicted"/>